<dbReference type="InterPro" id="IPR025433">
    <property type="entry name" value="DUF4168"/>
</dbReference>
<keyword evidence="1" id="KW-0732">Signal</keyword>
<dbReference type="EMBL" id="WAAT01000042">
    <property type="protein sequence ID" value="KAB1067924.1"/>
    <property type="molecule type" value="Genomic_DNA"/>
</dbReference>
<feature type="domain" description="DUF4168" evidence="2">
    <location>
        <begin position="87"/>
        <end position="145"/>
    </location>
</feature>
<dbReference type="Pfam" id="PF13767">
    <property type="entry name" value="DUF4168"/>
    <property type="match status" value="2"/>
</dbReference>
<comment type="caution">
    <text evidence="3">The sequence shown here is derived from an EMBL/GenBank/DDBJ whole genome shotgun (WGS) entry which is preliminary data.</text>
</comment>
<dbReference type="AlphaFoldDB" id="A0A6N6MF12"/>
<dbReference type="Proteomes" id="UP000441333">
    <property type="component" value="Unassembled WGS sequence"/>
</dbReference>
<proteinExistence type="predicted"/>
<dbReference type="RefSeq" id="WP_150938705.1">
    <property type="nucleotide sequence ID" value="NZ_WAAT01000042.1"/>
</dbReference>
<organism evidence="3 4">
    <name type="scientific">Pseudotamlana haliotis</name>
    <dbReference type="NCBI Taxonomy" id="2614804"/>
    <lineage>
        <taxon>Bacteria</taxon>
        <taxon>Pseudomonadati</taxon>
        <taxon>Bacteroidota</taxon>
        <taxon>Flavobacteriia</taxon>
        <taxon>Flavobacteriales</taxon>
        <taxon>Flavobacteriaceae</taxon>
        <taxon>Pseudotamlana</taxon>
    </lineage>
</organism>
<feature type="signal peptide" evidence="1">
    <location>
        <begin position="1"/>
        <end position="23"/>
    </location>
</feature>
<evidence type="ECO:0000259" key="2">
    <source>
        <dbReference type="Pfam" id="PF13767"/>
    </source>
</evidence>
<reference evidence="3 4" key="1">
    <citation type="submission" date="2019-09" db="EMBL/GenBank/DDBJ databases">
        <authorList>
            <person name="Cao W.R."/>
        </authorList>
    </citation>
    <scope>NUCLEOTIDE SEQUENCE [LARGE SCALE GENOMIC DNA]</scope>
    <source>
        <strain evidence="3 4">B1N29</strain>
    </source>
</reference>
<keyword evidence="4" id="KW-1185">Reference proteome</keyword>
<gene>
    <name evidence="3" type="ORF">F6U93_08260</name>
</gene>
<protein>
    <submittedName>
        <fullName evidence="3">DUF4168 domain-containing protein</fullName>
    </submittedName>
</protein>
<evidence type="ECO:0000313" key="4">
    <source>
        <dbReference type="Proteomes" id="UP000441333"/>
    </source>
</evidence>
<accession>A0A6N6MF12</accession>
<feature type="domain" description="DUF4168" evidence="2">
    <location>
        <begin position="37"/>
        <end position="82"/>
    </location>
</feature>
<feature type="chain" id="PRO_5026711850" evidence="1">
    <location>
        <begin position="24"/>
        <end position="152"/>
    </location>
</feature>
<name>A0A6N6MF12_9FLAO</name>
<evidence type="ECO:0000256" key="1">
    <source>
        <dbReference type="SAM" id="SignalP"/>
    </source>
</evidence>
<evidence type="ECO:0000313" key="3">
    <source>
        <dbReference type="EMBL" id="KAB1067924.1"/>
    </source>
</evidence>
<sequence length="152" mass="16874">MRFSKKIKALIVCFLMMGGTMMAQSTAPQNVTVSDAELGKIASVFQGVQAINVKAQEGMMKTVQDNGFELDRFNEIYEAAQTGKSGTNLTDEEKEKFGEVMNALQQQRAGIQKQMETVITEEGLTLERYQEVAMALQSDTKLQVRLKAELAK</sequence>